<evidence type="ECO:0000313" key="1">
    <source>
        <dbReference type="EMBL" id="KZB02774.1"/>
    </source>
</evidence>
<accession>A0A154IQ81</accession>
<evidence type="ECO:0008006" key="2">
    <source>
        <dbReference type="Google" id="ProtNLM"/>
    </source>
</evidence>
<dbReference type="RefSeq" id="WP_062940196.1">
    <property type="nucleotide sequence ID" value="NZ_CP171844.1"/>
</dbReference>
<reference evidence="1" key="1">
    <citation type="submission" date="2016-03" db="EMBL/GenBank/DDBJ databases">
        <title>Microsymbionts genomes from the relict species Vavilovia formosa.</title>
        <authorList>
            <person name="Chirak E."/>
            <person name="Kimeklis A."/>
            <person name="Kopat V."/>
            <person name="Andronov E."/>
        </authorList>
    </citation>
    <scope>NUCLEOTIDE SEQUENCE [LARGE SCALE GENOMIC DNA]</scope>
    <source>
        <strain evidence="1">Vaf12</strain>
    </source>
</reference>
<dbReference type="AlphaFoldDB" id="A0A154IQ81"/>
<proteinExistence type="predicted"/>
<organism evidence="1">
    <name type="scientific">Rhizobium leguminosarum</name>
    <dbReference type="NCBI Taxonomy" id="384"/>
    <lineage>
        <taxon>Bacteria</taxon>
        <taxon>Pseudomonadati</taxon>
        <taxon>Pseudomonadota</taxon>
        <taxon>Alphaproteobacteria</taxon>
        <taxon>Hyphomicrobiales</taxon>
        <taxon>Rhizobiaceae</taxon>
        <taxon>Rhizobium/Agrobacterium group</taxon>
        <taxon>Rhizobium</taxon>
    </lineage>
</organism>
<sequence>MNAVQGQLLEMLKSVANALGEDLRKRLVFVGGCTTALFITDPVTIEGVRTTDDVDLIVDLEGFSEWAALLYELRQRGFSEAADETVICRMRLGPLKVDFMPDDEAILGFSNRWYAKGIETATQQALNDALVINILTPPLFVATKLEAFTGRGNNDLYLSRDAEDILLVVDGREELMMEIQSAEKDIHAFIADGFRALMAHQDFDDFLDGNLRGQAGRSDIVRERFLTISHVSDGDINTH</sequence>
<gene>
    <name evidence="1" type="ORF">A4A59_36360</name>
</gene>
<dbReference type="EMBL" id="LVYU01000025">
    <property type="protein sequence ID" value="KZB02774.1"/>
    <property type="molecule type" value="Genomic_DNA"/>
</dbReference>
<protein>
    <recommendedName>
        <fullName evidence="2">Nucleotidyl transferase AbiEii/AbiGii toxin family protein</fullName>
    </recommendedName>
</protein>
<name>A0A154IQ81_RHILE</name>
<comment type="caution">
    <text evidence="1">The sequence shown here is derived from an EMBL/GenBank/DDBJ whole genome shotgun (WGS) entry which is preliminary data.</text>
</comment>